<feature type="coiled-coil region" evidence="1">
    <location>
        <begin position="35"/>
        <end position="62"/>
    </location>
</feature>
<organism evidence="2">
    <name type="scientific">uncultured Caudovirales phage</name>
    <dbReference type="NCBI Taxonomy" id="2100421"/>
    <lineage>
        <taxon>Viruses</taxon>
        <taxon>Duplodnaviria</taxon>
        <taxon>Heunggongvirae</taxon>
        <taxon>Uroviricota</taxon>
        <taxon>Caudoviricetes</taxon>
        <taxon>Peduoviridae</taxon>
        <taxon>Maltschvirus</taxon>
        <taxon>Maltschvirus maltsch</taxon>
    </lineage>
</organism>
<evidence type="ECO:0000256" key="1">
    <source>
        <dbReference type="SAM" id="Coils"/>
    </source>
</evidence>
<protein>
    <submittedName>
        <fullName evidence="2">Uncharacterized protein</fullName>
    </submittedName>
</protein>
<proteinExistence type="predicted"/>
<gene>
    <name evidence="2" type="ORF">UFOVP432_36</name>
</gene>
<accession>A0A6J5MNE1</accession>
<evidence type="ECO:0000313" key="2">
    <source>
        <dbReference type="EMBL" id="CAB4147551.1"/>
    </source>
</evidence>
<keyword evidence="1" id="KW-0175">Coiled coil</keyword>
<feature type="non-terminal residue" evidence="2">
    <location>
        <position position="64"/>
    </location>
</feature>
<reference evidence="2" key="1">
    <citation type="submission" date="2020-04" db="EMBL/GenBank/DDBJ databases">
        <authorList>
            <person name="Chiriac C."/>
            <person name="Salcher M."/>
            <person name="Ghai R."/>
            <person name="Kavagutti S V."/>
        </authorList>
    </citation>
    <scope>NUCLEOTIDE SEQUENCE</scope>
</reference>
<sequence>MSNTFLTSLREKRESKTSLIQATLDRAAEEARDLSEVELANVEALNLEIKKLDERIEQMSDIEI</sequence>
<name>A0A6J5MNE1_9CAUD</name>
<dbReference type="EMBL" id="LR796487">
    <property type="protein sequence ID" value="CAB4147551.1"/>
    <property type="molecule type" value="Genomic_DNA"/>
</dbReference>